<feature type="compositionally biased region" description="Low complexity" evidence="2">
    <location>
        <begin position="373"/>
        <end position="382"/>
    </location>
</feature>
<feature type="transmembrane region" description="Helical" evidence="3">
    <location>
        <begin position="12"/>
        <end position="29"/>
    </location>
</feature>
<proteinExistence type="predicted"/>
<evidence type="ECO:0000259" key="4">
    <source>
        <dbReference type="PROSITE" id="PS50015"/>
    </source>
</evidence>
<dbReference type="OMA" id="CELITAC"/>
<evidence type="ECO:0000256" key="2">
    <source>
        <dbReference type="SAM" id="MobiDB-lite"/>
    </source>
</evidence>
<dbReference type="Proteomes" id="UP000076078">
    <property type="component" value="Unassembled WGS sequence"/>
</dbReference>
<accession>A0A151Z8S8</accession>
<comment type="caution">
    <text evidence="5">The sequence shown here is derived from an EMBL/GenBank/DDBJ whole genome shotgun (WGS) entry which is preliminary data.</text>
</comment>
<evidence type="ECO:0000256" key="1">
    <source>
        <dbReference type="ARBA" id="ARBA00023157"/>
    </source>
</evidence>
<reference evidence="5 6" key="1">
    <citation type="submission" date="2015-12" db="EMBL/GenBank/DDBJ databases">
        <title>Dictyostelia acquired genes for synthesis and detection of signals that induce cell-type specialization by lateral gene transfer from prokaryotes.</title>
        <authorList>
            <person name="Gloeckner G."/>
            <person name="Schaap P."/>
        </authorList>
    </citation>
    <scope>NUCLEOTIDE SEQUENCE [LARGE SCALE GENOMIC DNA]</scope>
    <source>
        <strain evidence="5 6">TK</strain>
    </source>
</reference>
<dbReference type="PROSITE" id="PS50015">
    <property type="entry name" value="SAP_B"/>
    <property type="match status" value="1"/>
</dbReference>
<dbReference type="EMBL" id="LODT01000037">
    <property type="protein sequence ID" value="KYQ90359.1"/>
    <property type="molecule type" value="Genomic_DNA"/>
</dbReference>
<feature type="region of interest" description="Disordered" evidence="2">
    <location>
        <begin position="284"/>
        <end position="391"/>
    </location>
</feature>
<dbReference type="InParanoid" id="A0A151Z8S8"/>
<evidence type="ECO:0000313" key="5">
    <source>
        <dbReference type="EMBL" id="KYQ90359.1"/>
    </source>
</evidence>
<dbReference type="AlphaFoldDB" id="A0A151Z8S8"/>
<keyword evidence="3" id="KW-0812">Transmembrane</keyword>
<feature type="compositionally biased region" description="Low complexity" evidence="2">
    <location>
        <begin position="350"/>
        <end position="365"/>
    </location>
</feature>
<dbReference type="OrthoDB" id="17754at2759"/>
<gene>
    <name evidence="5" type="ORF">DLAC_08975</name>
</gene>
<feature type="domain" description="Saposin B-type" evidence="4">
    <location>
        <begin position="85"/>
        <end position="169"/>
    </location>
</feature>
<evidence type="ECO:0000313" key="6">
    <source>
        <dbReference type="Proteomes" id="UP000076078"/>
    </source>
</evidence>
<dbReference type="InterPro" id="IPR008139">
    <property type="entry name" value="SaposinB_dom"/>
</dbReference>
<keyword evidence="3" id="KW-0472">Membrane</keyword>
<keyword evidence="1" id="KW-1015">Disulfide bond</keyword>
<name>A0A151Z8S8_TIELA</name>
<sequence>MITCPNHKMKFTSNQFIYILFVFFIYLSLTTESKIIENQHYSISVSNEQTPVKSGPLLKEHLYRMLDLKYNSQYHLLTEGKQHTDIDACIVCVDFLNDYLPTLIKIVGEYGIIDSCSKICNLLNKSVEIDLCEVLCNAVGDDTFWKIFLLDDINPIYACELVKACEVTQYPAVNFLDSSVTPDRAEQGSTFQFDITFQVVNATGVGQFVYIVYYVREESKYIYSETFNNYLPGTYKISLPFQTAKNETFSDGSFPVQILMCSGECQTHTPYSVNLNQSTIAFKIENPKPTSPPPTETPTPSLTTSTTTSTTTSSTTSSPSPTPTPSVTVTPTPTPSTPGTASPTPPTPTPSYNTATGSATASTGGSTSGYSGGTTASNNNNNDNTQFFFNY</sequence>
<evidence type="ECO:0000256" key="3">
    <source>
        <dbReference type="SAM" id="Phobius"/>
    </source>
</evidence>
<feature type="compositionally biased region" description="Low complexity" evidence="2">
    <location>
        <begin position="298"/>
        <end position="342"/>
    </location>
</feature>
<protein>
    <submittedName>
        <fullName evidence="5">Countin-like protein</fullName>
    </submittedName>
</protein>
<dbReference type="FunCoup" id="A0A151Z8S8">
    <property type="interactions" value="371"/>
</dbReference>
<organism evidence="5 6">
    <name type="scientific">Tieghemostelium lacteum</name>
    <name type="common">Slime mold</name>
    <name type="synonym">Dictyostelium lacteum</name>
    <dbReference type="NCBI Taxonomy" id="361077"/>
    <lineage>
        <taxon>Eukaryota</taxon>
        <taxon>Amoebozoa</taxon>
        <taxon>Evosea</taxon>
        <taxon>Eumycetozoa</taxon>
        <taxon>Dictyostelia</taxon>
        <taxon>Dictyosteliales</taxon>
        <taxon>Raperosteliaceae</taxon>
        <taxon>Tieghemostelium</taxon>
    </lineage>
</organism>
<keyword evidence="6" id="KW-1185">Reference proteome</keyword>
<keyword evidence="3" id="KW-1133">Transmembrane helix</keyword>